<evidence type="ECO:0008006" key="2">
    <source>
        <dbReference type="Google" id="ProtNLM"/>
    </source>
</evidence>
<evidence type="ECO:0000313" key="1">
    <source>
        <dbReference type="EMBL" id="KKN50020.1"/>
    </source>
</evidence>
<sequence>MNQDTFCWLILSLFLCIGTTTAHGDDVIQGGFLDFNVYPYQTKVNHDSTFTINAYLNFSHRFSYFSLTNFSNQDDNGKLPNIDTFYTEQNIRWQLSEKSPFQLTLQSNLRSGSQNDRHRLGIRWSLNKSVFIAPLLNTINLKYFLNWHMVQFDHQDQYVWQIEHAFSMTFPYISDRLYLSGFADHTFNERLASAIPNNPIVAEAQLGYELLSNTFAVAEYRINQYRRNDVNNIAIGLEYKKSW</sequence>
<comment type="caution">
    <text evidence="1">The sequence shown here is derived from an EMBL/GenBank/DDBJ whole genome shotgun (WGS) entry which is preliminary data.</text>
</comment>
<proteinExistence type="predicted"/>
<organism evidence="1">
    <name type="scientific">marine sediment metagenome</name>
    <dbReference type="NCBI Taxonomy" id="412755"/>
    <lineage>
        <taxon>unclassified sequences</taxon>
        <taxon>metagenomes</taxon>
        <taxon>ecological metagenomes</taxon>
    </lineage>
</organism>
<reference evidence="1" key="1">
    <citation type="journal article" date="2015" name="Nature">
        <title>Complex archaea that bridge the gap between prokaryotes and eukaryotes.</title>
        <authorList>
            <person name="Spang A."/>
            <person name="Saw J.H."/>
            <person name="Jorgensen S.L."/>
            <person name="Zaremba-Niedzwiedzka K."/>
            <person name="Martijn J."/>
            <person name="Lind A.E."/>
            <person name="van Eijk R."/>
            <person name="Schleper C."/>
            <person name="Guy L."/>
            <person name="Ettema T.J."/>
        </authorList>
    </citation>
    <scope>NUCLEOTIDE SEQUENCE</scope>
</reference>
<protein>
    <recommendedName>
        <fullName evidence="2">DUF2490 domain-containing protein</fullName>
    </recommendedName>
</protein>
<gene>
    <name evidence="1" type="ORF">LCGC14_0637030</name>
</gene>
<dbReference type="AlphaFoldDB" id="A0A0F9R084"/>
<accession>A0A0F9R084</accession>
<name>A0A0F9R084_9ZZZZ</name>
<dbReference type="EMBL" id="LAZR01001139">
    <property type="protein sequence ID" value="KKN50020.1"/>
    <property type="molecule type" value="Genomic_DNA"/>
</dbReference>